<dbReference type="RefSeq" id="WP_280102035.1">
    <property type="nucleotide sequence ID" value="NZ_CP122979.1"/>
</dbReference>
<dbReference type="SUPFAM" id="SSF52317">
    <property type="entry name" value="Class I glutamine amidotransferase-like"/>
    <property type="match status" value="1"/>
</dbReference>
<dbReference type="PANTHER" id="PTHR48094">
    <property type="entry name" value="PROTEIN/NUCLEIC ACID DEGLYCASE DJ-1-RELATED"/>
    <property type="match status" value="1"/>
</dbReference>
<evidence type="ECO:0000313" key="2">
    <source>
        <dbReference type="EMBL" id="WGI36733.1"/>
    </source>
</evidence>
<organism evidence="2 3">
    <name type="scientific">Mesomycoplasma lagogenitalium</name>
    <dbReference type="NCBI Taxonomy" id="171286"/>
    <lineage>
        <taxon>Bacteria</taxon>
        <taxon>Bacillati</taxon>
        <taxon>Mycoplasmatota</taxon>
        <taxon>Mycoplasmoidales</taxon>
        <taxon>Metamycoplasmataceae</taxon>
        <taxon>Mesomycoplasma</taxon>
    </lineage>
</organism>
<dbReference type="EMBL" id="CP122979">
    <property type="protein sequence ID" value="WGI36733.1"/>
    <property type="molecule type" value="Genomic_DNA"/>
</dbReference>
<gene>
    <name evidence="2" type="ORF">QEG99_00385</name>
</gene>
<sequence length="185" mass="21173">MSSVKSKLLVLVLDDFQDYELVAVTTTLERAKTFDEIVFFNPNESREYVGQYGIVKITTRKKIENWSNYGAIFIPGGKGVSALKNDSKSKELIERFIHEDKWVFAICDAPNVLYTQRVFDKDIIYSAYPSDYQKGKGYRKRNNITKWEKIITGKSALVSVDFALEIIQEIQGENVKNEILDALKG</sequence>
<dbReference type="Pfam" id="PF01965">
    <property type="entry name" value="DJ-1_PfpI"/>
    <property type="match status" value="1"/>
</dbReference>
<evidence type="ECO:0000259" key="1">
    <source>
        <dbReference type="Pfam" id="PF01965"/>
    </source>
</evidence>
<name>A0ABY8LW21_9BACT</name>
<dbReference type="Gene3D" id="3.40.50.880">
    <property type="match status" value="1"/>
</dbReference>
<keyword evidence="3" id="KW-1185">Reference proteome</keyword>
<dbReference type="InterPro" id="IPR050325">
    <property type="entry name" value="Prot/Nucl_acid_deglycase"/>
</dbReference>
<evidence type="ECO:0000313" key="3">
    <source>
        <dbReference type="Proteomes" id="UP001179842"/>
    </source>
</evidence>
<dbReference type="InterPro" id="IPR029062">
    <property type="entry name" value="Class_I_gatase-like"/>
</dbReference>
<feature type="domain" description="DJ-1/PfpI" evidence="1">
    <location>
        <begin position="7"/>
        <end position="168"/>
    </location>
</feature>
<proteinExistence type="predicted"/>
<accession>A0ABY8LW21</accession>
<reference evidence="2" key="1">
    <citation type="submission" date="2023-04" db="EMBL/GenBank/DDBJ databases">
        <title>Completed genome of Mycoplasma lagogenitalium type strain 12MS.</title>
        <authorList>
            <person name="Spergser J."/>
        </authorList>
    </citation>
    <scope>NUCLEOTIDE SEQUENCE</scope>
    <source>
        <strain evidence="2">12MS</strain>
    </source>
</reference>
<protein>
    <submittedName>
        <fullName evidence="2">DJ-1/PfpI family protein</fullName>
    </submittedName>
</protein>
<dbReference type="Proteomes" id="UP001179842">
    <property type="component" value="Chromosome"/>
</dbReference>
<dbReference type="PANTHER" id="PTHR48094:SF12">
    <property type="entry name" value="PARKINSON DISEASE PROTEIN 7 HOMOLOG"/>
    <property type="match status" value="1"/>
</dbReference>
<dbReference type="InterPro" id="IPR002818">
    <property type="entry name" value="DJ-1/PfpI"/>
</dbReference>